<gene>
    <name evidence="1" type="ORF">M2350_002375</name>
</gene>
<evidence type="ECO:0000313" key="2">
    <source>
        <dbReference type="Proteomes" id="UP001204798"/>
    </source>
</evidence>
<reference evidence="1 2" key="1">
    <citation type="submission" date="2022-08" db="EMBL/GenBank/DDBJ databases">
        <title>Bacterial and archaeal communities from various locations to study Microbial Dark Matter (Phase II).</title>
        <authorList>
            <person name="Stepanauskas R."/>
        </authorList>
    </citation>
    <scope>NUCLEOTIDE SEQUENCE [LARGE SCALE GENOMIC DNA]</scope>
    <source>
        <strain evidence="1 2">PD1</strain>
    </source>
</reference>
<comment type="caution">
    <text evidence="1">The sequence shown here is derived from an EMBL/GenBank/DDBJ whole genome shotgun (WGS) entry which is preliminary data.</text>
</comment>
<dbReference type="RefSeq" id="WP_259096952.1">
    <property type="nucleotide sequence ID" value="NZ_CP130454.1"/>
</dbReference>
<evidence type="ECO:0000313" key="1">
    <source>
        <dbReference type="EMBL" id="MCS3919958.1"/>
    </source>
</evidence>
<protein>
    <submittedName>
        <fullName evidence="1">Uncharacterized protein</fullName>
    </submittedName>
</protein>
<keyword evidence="2" id="KW-1185">Reference proteome</keyword>
<dbReference type="Proteomes" id="UP001204798">
    <property type="component" value="Unassembled WGS sequence"/>
</dbReference>
<dbReference type="EMBL" id="JANUCP010000004">
    <property type="protein sequence ID" value="MCS3919958.1"/>
    <property type="molecule type" value="Genomic_DNA"/>
</dbReference>
<proteinExistence type="predicted"/>
<accession>A0ABT2EPR5</accession>
<sequence>MMNWKVVGLYLALLFLLVTAGKPLWWLPLGSLVLLVLTFPLKRPAADFDWQLWHPVFTTLLASSLNATLSRWVRYKKVVGGDSLIPLMALGRSGILLFDLSKNDLETLLHFIWTKNLIVNAWGQPKPHLLRLLEVIRGCGDRVGLSYLAGFLGPKETEWYGVGCFGIGWFDERASGQPRILPTLGRTFWRVRRGGVHWVFATDGIAEYIGKVMDDLRINGSPEDFIQMLSRQDDLTIGWIVPKLKTLSNKLVISDRR</sequence>
<organism evidence="1 2">
    <name type="scientific">Candidatus Fervidibacter sacchari</name>
    <dbReference type="NCBI Taxonomy" id="1448929"/>
    <lineage>
        <taxon>Bacteria</taxon>
        <taxon>Candidatus Fervidibacterota</taxon>
        <taxon>Candidatus Fervidibacter</taxon>
    </lineage>
</organism>
<name>A0ABT2EPR5_9BACT</name>